<evidence type="ECO:0000256" key="2">
    <source>
        <dbReference type="ARBA" id="ARBA00022679"/>
    </source>
</evidence>
<dbReference type="InterPro" id="IPR029063">
    <property type="entry name" value="SAM-dependent_MTases_sf"/>
</dbReference>
<dbReference type="AlphaFoldDB" id="A0A292YBR6"/>
<dbReference type="GO" id="GO:0008168">
    <property type="term" value="F:methyltransferase activity"/>
    <property type="evidence" value="ECO:0007669"/>
    <property type="project" value="UniProtKB-KW"/>
</dbReference>
<keyword evidence="4" id="KW-1185">Reference proteome</keyword>
<keyword evidence="1" id="KW-0489">Methyltransferase</keyword>
<keyword evidence="2" id="KW-0808">Transferase</keyword>
<dbReference type="CDD" id="cd02440">
    <property type="entry name" value="AdoMet_MTases"/>
    <property type="match status" value="1"/>
</dbReference>
<dbReference type="NCBIfam" id="TIGR00095">
    <property type="entry name" value="16S rRNA (guanine(966)-N(2))-methyltransferase RsmD"/>
    <property type="match status" value="1"/>
</dbReference>
<accession>A0A292YBR6</accession>
<protein>
    <submittedName>
        <fullName evidence="3">Uncharacterized protein</fullName>
    </submittedName>
</protein>
<comment type="caution">
    <text evidence="3">The sequence shown here is derived from an EMBL/GenBank/DDBJ whole genome shotgun (WGS) entry which is preliminary data.</text>
</comment>
<dbReference type="Proteomes" id="UP000217944">
    <property type="component" value="Unassembled WGS sequence"/>
</dbReference>
<organism evidence="3 4">
    <name type="scientific">Lebetimonas natsushimae</name>
    <dbReference type="NCBI Taxonomy" id="1936991"/>
    <lineage>
        <taxon>Bacteria</taxon>
        <taxon>Pseudomonadati</taxon>
        <taxon>Campylobacterota</taxon>
        <taxon>Epsilonproteobacteria</taxon>
        <taxon>Nautiliales</taxon>
        <taxon>Nautiliaceae</taxon>
        <taxon>Lebetimonas</taxon>
    </lineage>
</organism>
<dbReference type="OrthoDB" id="9803017at2"/>
<dbReference type="PANTHER" id="PTHR43542:SF1">
    <property type="entry name" value="METHYLTRANSFERASE"/>
    <property type="match status" value="1"/>
</dbReference>
<evidence type="ECO:0000256" key="1">
    <source>
        <dbReference type="ARBA" id="ARBA00022603"/>
    </source>
</evidence>
<dbReference type="PANTHER" id="PTHR43542">
    <property type="entry name" value="METHYLTRANSFERASE"/>
    <property type="match status" value="1"/>
</dbReference>
<dbReference type="RefSeq" id="WP_096258366.1">
    <property type="nucleotide sequence ID" value="NZ_BDME01000001.1"/>
</dbReference>
<evidence type="ECO:0000313" key="3">
    <source>
        <dbReference type="EMBL" id="GAX87218.1"/>
    </source>
</evidence>
<dbReference type="EMBL" id="BDME01000001">
    <property type="protein sequence ID" value="GAX87218.1"/>
    <property type="molecule type" value="Genomic_DNA"/>
</dbReference>
<dbReference type="SUPFAM" id="SSF53335">
    <property type="entry name" value="S-adenosyl-L-methionine-dependent methyltransferases"/>
    <property type="match status" value="1"/>
</dbReference>
<proteinExistence type="predicted"/>
<gene>
    <name evidence="3" type="ORF">LNAT_P0513</name>
</gene>
<sequence>MEKSNIKIIGGKYRGKKLFMGNKETTRSTKNILKESVFNTLQWEVPDSNWVEVFSGVGSIGLEAVSRGANRAYFLEKDPEAAKVLKKNIDSLKEEDIKKCQIILGDSFETIWDVIEELKRNKEKAFFYFDPPFAIREGFEDIYDKVQTLIKQLPKINVEKVIIEHQTNYDFPENLGKYQKIKTKKFGKSSVTYYE</sequence>
<evidence type="ECO:0000313" key="4">
    <source>
        <dbReference type="Proteomes" id="UP000217944"/>
    </source>
</evidence>
<dbReference type="Gene3D" id="3.40.50.150">
    <property type="entry name" value="Vaccinia Virus protein VP39"/>
    <property type="match status" value="1"/>
</dbReference>
<name>A0A292YBR6_9BACT</name>
<dbReference type="Pfam" id="PF03602">
    <property type="entry name" value="Cons_hypoth95"/>
    <property type="match status" value="1"/>
</dbReference>
<dbReference type="InterPro" id="IPR004398">
    <property type="entry name" value="RNA_MeTrfase_RsmD"/>
</dbReference>
<dbReference type="PIRSF" id="PIRSF004553">
    <property type="entry name" value="CHP00095"/>
    <property type="match status" value="1"/>
</dbReference>
<reference evidence="3 4" key="1">
    <citation type="journal article" date="2017" name="Syst. Appl. Microbiol.">
        <title>Lebetimonas natsushimae sp. nov., a novel strictly anaerobic, moderately thermophilic chemoautotroph isolated from a deep-sea hydrothermal vent polychaete nest in the Mid-Okinawa Trough.</title>
        <authorList>
            <person name="Nagata R."/>
            <person name="Takaki Y."/>
            <person name="Tame A."/>
            <person name="Nunoura T."/>
            <person name="Muto H."/>
            <person name="Mino S."/>
            <person name="Sawayama S."/>
            <person name="Takai K."/>
            <person name="Nakagawa S."/>
        </authorList>
    </citation>
    <scope>NUCLEOTIDE SEQUENCE [LARGE SCALE GENOMIC DNA]</scope>
    <source>
        <strain evidence="3 4">HS1857</strain>
    </source>
</reference>
<dbReference type="GO" id="GO:0031167">
    <property type="term" value="P:rRNA methylation"/>
    <property type="evidence" value="ECO:0007669"/>
    <property type="project" value="InterPro"/>
</dbReference>